<evidence type="ECO:0000313" key="3">
    <source>
        <dbReference type="EMBL" id="QDH46540.1"/>
    </source>
</evidence>
<dbReference type="InterPro" id="IPR012347">
    <property type="entry name" value="Ferritin-like"/>
</dbReference>
<dbReference type="Proteomes" id="UP000319466">
    <property type="component" value="Segment"/>
</dbReference>
<accession>A0A513ZZU3</accession>
<dbReference type="InterPro" id="IPR002177">
    <property type="entry name" value="DPS_DNA-bd"/>
</dbReference>
<gene>
    <name evidence="3" type="ORF">LAh6_82</name>
</gene>
<dbReference type="GO" id="GO:0008199">
    <property type="term" value="F:ferric iron binding"/>
    <property type="evidence" value="ECO:0007669"/>
    <property type="project" value="InterPro"/>
</dbReference>
<dbReference type="GO" id="GO:0003677">
    <property type="term" value="F:DNA binding"/>
    <property type="evidence" value="ECO:0007669"/>
    <property type="project" value="UniProtKB-KW"/>
</dbReference>
<organism evidence="3 4">
    <name type="scientific">Aeromonas phage LAh_6</name>
    <dbReference type="NCBI Taxonomy" id="2591030"/>
    <lineage>
        <taxon>Viruses</taxon>
        <taxon>Duplodnaviria</taxon>
        <taxon>Heunggongvirae</taxon>
        <taxon>Uroviricota</taxon>
        <taxon>Caudoviricetes</taxon>
        <taxon>Grimontviridae</taxon>
        <taxon>Lahexavirus</taxon>
        <taxon>Lahexavirus LAh6</taxon>
    </lineage>
</organism>
<evidence type="ECO:0000259" key="2">
    <source>
        <dbReference type="Pfam" id="PF00210"/>
    </source>
</evidence>
<feature type="domain" description="Ferritin/DPS" evidence="2">
    <location>
        <begin position="21"/>
        <end position="136"/>
    </location>
</feature>
<dbReference type="SUPFAM" id="SSF47240">
    <property type="entry name" value="Ferritin-like"/>
    <property type="match status" value="1"/>
</dbReference>
<comment type="similarity">
    <text evidence="1">Belongs to the Dps family.</text>
</comment>
<evidence type="ECO:0000313" key="4">
    <source>
        <dbReference type="Proteomes" id="UP000319466"/>
    </source>
</evidence>
<dbReference type="EMBL" id="MK838112">
    <property type="protein sequence ID" value="QDH46540.1"/>
    <property type="molecule type" value="Genomic_DNA"/>
</dbReference>
<keyword evidence="3" id="KW-0238">DNA-binding</keyword>
<dbReference type="PANTHER" id="PTHR42932">
    <property type="entry name" value="GENERAL STRESS PROTEIN 20U"/>
    <property type="match status" value="1"/>
</dbReference>
<dbReference type="InterPro" id="IPR009078">
    <property type="entry name" value="Ferritin-like_SF"/>
</dbReference>
<dbReference type="PANTHER" id="PTHR42932:SF1">
    <property type="entry name" value="GENERAL STRESS PROTEIN 20U"/>
    <property type="match status" value="1"/>
</dbReference>
<dbReference type="Gene3D" id="1.20.1260.10">
    <property type="match status" value="1"/>
</dbReference>
<reference evidence="3 4" key="1">
    <citation type="submission" date="2019-04" db="EMBL/GenBank/DDBJ databases">
        <title>Novel bacteriophages capable of disrupting biofilms from clinical strains of Aeromonas hydrophila with intrinsic antibiotic resistance.</title>
        <authorList>
            <person name="Kabwe M."/>
            <person name="Brown T.L."/>
            <person name="Speirs L."/>
            <person name="Ku H."/>
            <person name="Leach M."/>
            <person name="Chan H.T."/>
            <person name="Petrovski S."/>
            <person name="Lock P."/>
            <person name="Tucci J."/>
        </authorList>
    </citation>
    <scope>NUCLEOTIDE SEQUENCE [LARGE SCALE GENOMIC DNA]</scope>
</reference>
<evidence type="ECO:0000256" key="1">
    <source>
        <dbReference type="ARBA" id="ARBA00009497"/>
    </source>
</evidence>
<dbReference type="Pfam" id="PF00210">
    <property type="entry name" value="Ferritin"/>
    <property type="match status" value="1"/>
</dbReference>
<protein>
    <submittedName>
        <fullName evidence="3">Putative DNA-binding protein</fullName>
    </submittedName>
</protein>
<dbReference type="PIRSF" id="PIRSF005900">
    <property type="entry name" value="Dps"/>
    <property type="match status" value="1"/>
</dbReference>
<keyword evidence="4" id="KW-1185">Reference proteome</keyword>
<dbReference type="InterPro" id="IPR008331">
    <property type="entry name" value="Ferritin_DPS_dom"/>
</dbReference>
<name>A0A513ZZU3_9CAUD</name>
<proteinExistence type="inferred from homology"/>
<sequence>MLAPKDKNSRIVTIEMKSTEEILATILSNLYIIGIKAKNYHWNTEGPNFYGDHKTYDTIYEGAYDHIDIIGERMRALQYKVRSDLPFLIKNSTVSNDFEDESEEMCCDMVEVLEEFSSNILENMMYVDRTTENLLQETDAWAGKMAYFVRSTKPEE</sequence>